<dbReference type="AlphaFoldDB" id="A0AAW0U8Z5"/>
<dbReference type="InterPro" id="IPR011043">
    <property type="entry name" value="Gal_Oxase/kelch_b-propeller"/>
</dbReference>
<dbReference type="FunFam" id="1.25.40.420:FF:000001">
    <property type="entry name" value="Kelch-like family member 12"/>
    <property type="match status" value="1"/>
</dbReference>
<evidence type="ECO:0000313" key="12">
    <source>
        <dbReference type="Proteomes" id="UP001487740"/>
    </source>
</evidence>
<keyword evidence="5" id="KW-0963">Cytoplasm</keyword>
<dbReference type="FunFam" id="2.120.10.80:FF:000024">
    <property type="entry name" value="Kelch-like ECH-associated protein 1"/>
    <property type="match status" value="1"/>
</dbReference>
<dbReference type="PANTHER" id="PTHR24412:SF401">
    <property type="entry name" value="FI11917P"/>
    <property type="match status" value="1"/>
</dbReference>
<dbReference type="InterPro" id="IPR011705">
    <property type="entry name" value="BACK"/>
</dbReference>
<accession>A0AAW0U8Z5</accession>
<dbReference type="Gene3D" id="1.25.40.420">
    <property type="match status" value="1"/>
</dbReference>
<protein>
    <recommendedName>
        <fullName evidence="3">Kelch-like protein diablo</fullName>
    </recommendedName>
</protein>
<dbReference type="EMBL" id="JARAKH010000018">
    <property type="protein sequence ID" value="KAK8394832.1"/>
    <property type="molecule type" value="Genomic_DNA"/>
</dbReference>
<evidence type="ECO:0000256" key="3">
    <source>
        <dbReference type="ARBA" id="ARBA00013699"/>
    </source>
</evidence>
<keyword evidence="12" id="KW-1185">Reference proteome</keyword>
<evidence type="ECO:0000256" key="1">
    <source>
        <dbReference type="ARBA" id="ARBA00004496"/>
    </source>
</evidence>
<evidence type="ECO:0000256" key="7">
    <source>
        <dbReference type="ARBA" id="ARBA00022786"/>
    </source>
</evidence>
<dbReference type="PROSITE" id="PS50097">
    <property type="entry name" value="BTB"/>
    <property type="match status" value="1"/>
</dbReference>
<organism evidence="11 12">
    <name type="scientific">Scylla paramamosain</name>
    <name type="common">Mud crab</name>
    <dbReference type="NCBI Taxonomy" id="85552"/>
    <lineage>
        <taxon>Eukaryota</taxon>
        <taxon>Metazoa</taxon>
        <taxon>Ecdysozoa</taxon>
        <taxon>Arthropoda</taxon>
        <taxon>Crustacea</taxon>
        <taxon>Multicrustacea</taxon>
        <taxon>Malacostraca</taxon>
        <taxon>Eumalacostraca</taxon>
        <taxon>Eucarida</taxon>
        <taxon>Decapoda</taxon>
        <taxon>Pleocyemata</taxon>
        <taxon>Brachyura</taxon>
        <taxon>Eubrachyura</taxon>
        <taxon>Portunoidea</taxon>
        <taxon>Portunidae</taxon>
        <taxon>Portuninae</taxon>
        <taxon>Scylla</taxon>
    </lineage>
</organism>
<keyword evidence="7" id="KW-0833">Ubl conjugation pathway</keyword>
<dbReference type="SUPFAM" id="SSF50965">
    <property type="entry name" value="Galactose oxidase, central domain"/>
    <property type="match status" value="1"/>
</dbReference>
<gene>
    <name evidence="11" type="ORF">O3P69_005953</name>
</gene>
<dbReference type="Gene3D" id="2.120.10.80">
    <property type="entry name" value="Kelch-type beta propeller"/>
    <property type="match status" value="1"/>
</dbReference>
<comment type="caution">
    <text evidence="11">The sequence shown here is derived from an EMBL/GenBank/DDBJ whole genome shotgun (WGS) entry which is preliminary data.</text>
</comment>
<dbReference type="InterPro" id="IPR000210">
    <property type="entry name" value="BTB/POZ_dom"/>
</dbReference>
<evidence type="ECO:0000256" key="9">
    <source>
        <dbReference type="ARBA" id="ARBA00043912"/>
    </source>
</evidence>
<evidence type="ECO:0000259" key="10">
    <source>
        <dbReference type="PROSITE" id="PS50097"/>
    </source>
</evidence>
<feature type="domain" description="BTB" evidence="10">
    <location>
        <begin position="77"/>
        <end position="144"/>
    </location>
</feature>
<dbReference type="Pfam" id="PF07707">
    <property type="entry name" value="BACK"/>
    <property type="match status" value="1"/>
</dbReference>
<comment type="subcellular location">
    <subcellularLocation>
        <location evidence="1">Cytoplasm</location>
    </subcellularLocation>
</comment>
<dbReference type="SMART" id="SM00612">
    <property type="entry name" value="Kelch"/>
    <property type="match status" value="6"/>
</dbReference>
<dbReference type="Pfam" id="PF01344">
    <property type="entry name" value="Kelch_1"/>
    <property type="match status" value="3"/>
</dbReference>
<evidence type="ECO:0000256" key="6">
    <source>
        <dbReference type="ARBA" id="ARBA00022737"/>
    </source>
</evidence>
<dbReference type="Gene3D" id="3.30.710.10">
    <property type="entry name" value="Potassium Channel Kv1.1, Chain A"/>
    <property type="match status" value="1"/>
</dbReference>
<name>A0AAW0U8Z5_SCYPA</name>
<dbReference type="InterPro" id="IPR006652">
    <property type="entry name" value="Kelch_1"/>
</dbReference>
<proteinExistence type="predicted"/>
<evidence type="ECO:0000256" key="8">
    <source>
        <dbReference type="ARBA" id="ARBA00023203"/>
    </source>
</evidence>
<dbReference type="EMBL" id="JARAKH010000018">
    <property type="protein sequence ID" value="KAK8394828.1"/>
    <property type="molecule type" value="Genomic_DNA"/>
</dbReference>
<dbReference type="EMBL" id="JARAKH010000018">
    <property type="protein sequence ID" value="KAK8394829.1"/>
    <property type="molecule type" value="Genomic_DNA"/>
</dbReference>
<evidence type="ECO:0000256" key="2">
    <source>
        <dbReference type="ARBA" id="ARBA00004906"/>
    </source>
</evidence>
<dbReference type="Pfam" id="PF00651">
    <property type="entry name" value="BTB"/>
    <property type="match status" value="1"/>
</dbReference>
<dbReference type="EMBL" id="JARAKH010000018">
    <property type="protein sequence ID" value="KAK8394830.1"/>
    <property type="molecule type" value="Genomic_DNA"/>
</dbReference>
<comment type="pathway">
    <text evidence="2">Protein modification; protein ubiquitination.</text>
</comment>
<evidence type="ECO:0000256" key="5">
    <source>
        <dbReference type="ARBA" id="ARBA00022490"/>
    </source>
</evidence>
<evidence type="ECO:0000256" key="4">
    <source>
        <dbReference type="ARBA" id="ARBA00022441"/>
    </source>
</evidence>
<dbReference type="EMBL" id="JARAKH010000018">
    <property type="protein sequence ID" value="KAK8394831.1"/>
    <property type="molecule type" value="Genomic_DNA"/>
</dbReference>
<dbReference type="PIRSF" id="PIRSF037037">
    <property type="entry name" value="Kelch-like_protein_gigaxonin"/>
    <property type="match status" value="1"/>
</dbReference>
<dbReference type="InterPro" id="IPR011333">
    <property type="entry name" value="SKP1/BTB/POZ_sf"/>
</dbReference>
<dbReference type="PANTHER" id="PTHR24412">
    <property type="entry name" value="KELCH PROTEIN"/>
    <property type="match status" value="1"/>
</dbReference>
<keyword evidence="6" id="KW-0677">Repeat</keyword>
<dbReference type="InterPro" id="IPR017096">
    <property type="entry name" value="BTB-kelch_protein"/>
</dbReference>
<dbReference type="SMART" id="SM00875">
    <property type="entry name" value="BACK"/>
    <property type="match status" value="1"/>
</dbReference>
<dbReference type="SUPFAM" id="SSF54695">
    <property type="entry name" value="POZ domain"/>
    <property type="match status" value="1"/>
</dbReference>
<comment type="function">
    <text evidence="9">Probable substrate-specific adapter of an E3 ubiquitin-protein ligase complex which mediates the ubiquitination and subsequent proteasomal degradation of target proteins. May have a role in synapse differentiation and growth.</text>
</comment>
<dbReference type="InterPro" id="IPR015915">
    <property type="entry name" value="Kelch-typ_b-propeller"/>
</dbReference>
<dbReference type="Proteomes" id="UP001487740">
    <property type="component" value="Unassembled WGS sequence"/>
</dbReference>
<dbReference type="GO" id="GO:0003779">
    <property type="term" value="F:actin binding"/>
    <property type="evidence" value="ECO:0007669"/>
    <property type="project" value="UniProtKB-KW"/>
</dbReference>
<reference evidence="11 12" key="1">
    <citation type="submission" date="2023-03" db="EMBL/GenBank/DDBJ databases">
        <title>High-quality genome of Scylla paramamosain provides insights in environmental adaptation.</title>
        <authorList>
            <person name="Zhang L."/>
        </authorList>
    </citation>
    <scope>NUCLEOTIDE SEQUENCE [LARGE SCALE GENOMIC DNA]</scope>
    <source>
        <strain evidence="11">LZ_2023a</strain>
        <tissue evidence="11">Muscle</tissue>
    </source>
</reference>
<evidence type="ECO:0000313" key="11">
    <source>
        <dbReference type="EMBL" id="KAK8394832.1"/>
    </source>
</evidence>
<sequence>MATWHSDIEMEETGCGGKGGLGRGGASGGGAARGCIRVRHYTGASYRDSGEIKFCISEYKNDAFQMMLLMKSNQMLTDVKLEVGREIFHGHKIVLAAASPYFKAMFTGGLRESERNTVRLQGVCPTVLAHLLCFMYTGEIVINEMLVCQLLPAATMFQMNHVIDACCTFLEQQLEAGNAIGIASFAQQHGCMELYRKANTFIEQHFSEVSMEEEFLQLSSCQLLNLIQRDELNVPDEKDVYNAVLKWVMHDEDSRQPKMEHILQAVRCQYLSPRFLTEQMKNCKLLRKAPACREYLAKIFEDLTLHKPPMQKERTPNAPCVIYLVGGYSNRQSLDTLECYDVEDHQWTQLSKLPVARSGLGAAYLRGIFYAVGGRNILPNGNYHDSNWVDSFNPLTNSWKQRARMNYPRNRLGVAVLDSQLYAVGGANGTTCHNTVEKYEPDDDQWTLVHPMSCARMGVGVAVVNRLMYAVGGYNGEQRLNSVECYHPENDRWTLVSPIRIPRSGAGVCSLGNNIYVIGGYDGQHQLCSVEKYDTETDTWTSVAPIKTPRSAMTVSVWDGKIFVMGGYDGSQFLSSVEIYDYQRNEWRECRPLPWGRSGHASASSFHPCLLHSDTR</sequence>
<dbReference type="SMART" id="SM00225">
    <property type="entry name" value="BTB"/>
    <property type="match status" value="1"/>
</dbReference>
<dbReference type="Pfam" id="PF24681">
    <property type="entry name" value="Kelch_KLHDC2_KLHL20_DRC7"/>
    <property type="match status" value="1"/>
</dbReference>
<keyword evidence="4" id="KW-0880">Kelch repeat</keyword>
<keyword evidence="8" id="KW-0009">Actin-binding</keyword>
<dbReference type="GO" id="GO:0005737">
    <property type="term" value="C:cytoplasm"/>
    <property type="evidence" value="ECO:0007669"/>
    <property type="project" value="UniProtKB-SubCell"/>
</dbReference>